<dbReference type="PROSITE" id="PS51000">
    <property type="entry name" value="HTH_DEOR_2"/>
    <property type="match status" value="1"/>
</dbReference>
<protein>
    <submittedName>
        <fullName evidence="6">DeoR/GlpR transcriptional regulator</fullName>
    </submittedName>
</protein>
<dbReference type="GO" id="GO:0003677">
    <property type="term" value="F:DNA binding"/>
    <property type="evidence" value="ECO:0007669"/>
    <property type="project" value="UniProtKB-KW"/>
</dbReference>
<evidence type="ECO:0000313" key="7">
    <source>
        <dbReference type="Proteomes" id="UP000320314"/>
    </source>
</evidence>
<dbReference type="Pfam" id="PF08220">
    <property type="entry name" value="HTH_DeoR"/>
    <property type="match status" value="1"/>
</dbReference>
<dbReference type="RefSeq" id="WP_141167436.1">
    <property type="nucleotide sequence ID" value="NZ_VHLH01000024.1"/>
</dbReference>
<feature type="domain" description="HTH deoR-type" evidence="5">
    <location>
        <begin position="6"/>
        <end position="61"/>
    </location>
</feature>
<dbReference type="InterPro" id="IPR018356">
    <property type="entry name" value="Tscrpt_reg_HTH_DeoR_CS"/>
</dbReference>
<accession>A0A506TY30</accession>
<dbReference type="PRINTS" id="PR00037">
    <property type="entry name" value="HTHLACR"/>
</dbReference>
<name>A0A506TY30_9HYPH</name>
<dbReference type="Proteomes" id="UP000320314">
    <property type="component" value="Unassembled WGS sequence"/>
</dbReference>
<dbReference type="SMART" id="SM00420">
    <property type="entry name" value="HTH_DEOR"/>
    <property type="match status" value="1"/>
</dbReference>
<dbReference type="GO" id="GO:0003700">
    <property type="term" value="F:DNA-binding transcription factor activity"/>
    <property type="evidence" value="ECO:0007669"/>
    <property type="project" value="InterPro"/>
</dbReference>
<dbReference type="AlphaFoldDB" id="A0A506TY30"/>
<dbReference type="OrthoDB" id="9797223at2"/>
<dbReference type="InterPro" id="IPR036390">
    <property type="entry name" value="WH_DNA-bd_sf"/>
</dbReference>
<dbReference type="SUPFAM" id="SSF46785">
    <property type="entry name" value="Winged helix' DNA-binding domain"/>
    <property type="match status" value="1"/>
</dbReference>
<organism evidence="6 7">
    <name type="scientific">Pararhizobium mangrovi</name>
    <dbReference type="NCBI Taxonomy" id="2590452"/>
    <lineage>
        <taxon>Bacteria</taxon>
        <taxon>Pseudomonadati</taxon>
        <taxon>Pseudomonadota</taxon>
        <taxon>Alphaproteobacteria</taxon>
        <taxon>Hyphomicrobiales</taxon>
        <taxon>Rhizobiaceae</taxon>
        <taxon>Rhizobium/Agrobacterium group</taxon>
        <taxon>Pararhizobium</taxon>
    </lineage>
</organism>
<evidence type="ECO:0000256" key="2">
    <source>
        <dbReference type="ARBA" id="ARBA00023015"/>
    </source>
</evidence>
<evidence type="ECO:0000256" key="1">
    <source>
        <dbReference type="ARBA" id="ARBA00022491"/>
    </source>
</evidence>
<dbReference type="PROSITE" id="PS00894">
    <property type="entry name" value="HTH_DEOR_1"/>
    <property type="match status" value="1"/>
</dbReference>
<evidence type="ECO:0000259" key="5">
    <source>
        <dbReference type="PROSITE" id="PS51000"/>
    </source>
</evidence>
<keyword evidence="3" id="KW-0238">DNA-binding</keyword>
<dbReference type="Gene3D" id="1.10.10.10">
    <property type="entry name" value="Winged helix-like DNA-binding domain superfamily/Winged helix DNA-binding domain"/>
    <property type="match status" value="1"/>
</dbReference>
<dbReference type="PANTHER" id="PTHR30363">
    <property type="entry name" value="HTH-TYPE TRANSCRIPTIONAL REGULATOR SRLR-RELATED"/>
    <property type="match status" value="1"/>
</dbReference>
<dbReference type="InterPro" id="IPR001034">
    <property type="entry name" value="DeoR_HTH"/>
</dbReference>
<reference evidence="6 7" key="1">
    <citation type="submission" date="2019-06" db="EMBL/GenBank/DDBJ databases">
        <authorList>
            <person name="Li M."/>
        </authorList>
    </citation>
    <scope>NUCLEOTIDE SEQUENCE [LARGE SCALE GENOMIC DNA]</scope>
    <source>
        <strain evidence="6 7">BGMRC6574</strain>
    </source>
</reference>
<dbReference type="SUPFAM" id="SSF100950">
    <property type="entry name" value="NagB/RpiA/CoA transferase-like"/>
    <property type="match status" value="1"/>
</dbReference>
<evidence type="ECO:0000313" key="6">
    <source>
        <dbReference type="EMBL" id="TPW26993.1"/>
    </source>
</evidence>
<dbReference type="PANTHER" id="PTHR30363:SF4">
    <property type="entry name" value="GLYCEROL-3-PHOSPHATE REGULON REPRESSOR"/>
    <property type="match status" value="1"/>
</dbReference>
<keyword evidence="2" id="KW-0805">Transcription regulation</keyword>
<keyword evidence="1" id="KW-0678">Repressor</keyword>
<keyword evidence="4" id="KW-0804">Transcription</keyword>
<dbReference type="InterPro" id="IPR036388">
    <property type="entry name" value="WH-like_DNA-bd_sf"/>
</dbReference>
<evidence type="ECO:0000256" key="4">
    <source>
        <dbReference type="ARBA" id="ARBA00023163"/>
    </source>
</evidence>
<dbReference type="EMBL" id="VHLH01000024">
    <property type="protein sequence ID" value="TPW26993.1"/>
    <property type="molecule type" value="Genomic_DNA"/>
</dbReference>
<dbReference type="Pfam" id="PF00455">
    <property type="entry name" value="DeoRC"/>
    <property type="match status" value="1"/>
</dbReference>
<dbReference type="InterPro" id="IPR050313">
    <property type="entry name" value="Carb_Metab_HTH_regulators"/>
</dbReference>
<dbReference type="InterPro" id="IPR037171">
    <property type="entry name" value="NagB/RpiA_transferase-like"/>
</dbReference>
<proteinExistence type="predicted"/>
<comment type="caution">
    <text evidence="6">The sequence shown here is derived from an EMBL/GenBank/DDBJ whole genome shotgun (WGS) entry which is preliminary data.</text>
</comment>
<sequence>MTDHLLLERHRRIRTALAERGRVVASELAEEFGVSGDTIRRDLRDLAAGGYCERVYGGALIPETGPAPLTERSALARERKMALARTTAALIPARSTVFVDAGSTNLAVAHALARDADLTVVTNAPAIAAALAERTDLALIVIGGRVDPQIGGAVGATAIADLNRLRPDWLVLGACGVDHTAGVTAQRYEDAAFKRYAVERAGAVIVAATNEKLQDASAFSVARIGDLAHLVIEHDASAASLANCGCDIVRAGDPARKAGR</sequence>
<keyword evidence="7" id="KW-1185">Reference proteome</keyword>
<dbReference type="SMART" id="SM01134">
    <property type="entry name" value="DeoRC"/>
    <property type="match status" value="1"/>
</dbReference>
<evidence type="ECO:0000256" key="3">
    <source>
        <dbReference type="ARBA" id="ARBA00023125"/>
    </source>
</evidence>
<dbReference type="InterPro" id="IPR014036">
    <property type="entry name" value="DeoR-like_C"/>
</dbReference>
<gene>
    <name evidence="6" type="ORF">FJU11_12665</name>
</gene>